<organism evidence="10 11">
    <name type="scientific">Limimonas halophila</name>
    <dbReference type="NCBI Taxonomy" id="1082479"/>
    <lineage>
        <taxon>Bacteria</taxon>
        <taxon>Pseudomonadati</taxon>
        <taxon>Pseudomonadota</taxon>
        <taxon>Alphaproteobacteria</taxon>
        <taxon>Rhodospirillales</taxon>
        <taxon>Rhodovibrionaceae</taxon>
        <taxon>Limimonas</taxon>
    </lineage>
</organism>
<dbReference type="AlphaFoldDB" id="A0A1G7QS70"/>
<evidence type="ECO:0000256" key="5">
    <source>
        <dbReference type="ARBA" id="ARBA00022729"/>
    </source>
</evidence>
<feature type="chain" id="PRO_5011746927" evidence="9">
    <location>
        <begin position="30"/>
        <end position="428"/>
    </location>
</feature>
<dbReference type="PROSITE" id="PS00073">
    <property type="entry name" value="ACYL_COA_DH_2"/>
    <property type="match status" value="1"/>
</dbReference>
<evidence type="ECO:0000313" key="11">
    <source>
        <dbReference type="Proteomes" id="UP000199415"/>
    </source>
</evidence>
<evidence type="ECO:0000256" key="2">
    <source>
        <dbReference type="ARBA" id="ARBA00008163"/>
    </source>
</evidence>
<evidence type="ECO:0000313" key="10">
    <source>
        <dbReference type="EMBL" id="SDG01333.1"/>
    </source>
</evidence>
<reference evidence="10 11" key="1">
    <citation type="submission" date="2016-10" db="EMBL/GenBank/DDBJ databases">
        <authorList>
            <person name="de Groot N.N."/>
        </authorList>
    </citation>
    <scope>NUCLEOTIDE SEQUENCE [LARGE SCALE GENOMIC DNA]</scope>
    <source>
        <strain evidence="10 11">DSM 25584</strain>
    </source>
</reference>
<dbReference type="SUPFAM" id="SSF56935">
    <property type="entry name" value="Porins"/>
    <property type="match status" value="1"/>
</dbReference>
<feature type="region of interest" description="Disordered" evidence="8">
    <location>
        <begin position="90"/>
        <end position="118"/>
    </location>
</feature>
<evidence type="ECO:0000256" key="1">
    <source>
        <dbReference type="ARBA" id="ARBA00004571"/>
    </source>
</evidence>
<dbReference type="RefSeq" id="WP_090019513.1">
    <property type="nucleotide sequence ID" value="NZ_FNCE01000004.1"/>
</dbReference>
<evidence type="ECO:0000256" key="3">
    <source>
        <dbReference type="ARBA" id="ARBA00022452"/>
    </source>
</evidence>
<accession>A0A1G7QS70</accession>
<dbReference type="GO" id="GO:0015483">
    <property type="term" value="F:long-chain fatty acid transporting porin activity"/>
    <property type="evidence" value="ECO:0007669"/>
    <property type="project" value="TreeGrafter"/>
</dbReference>
<evidence type="ECO:0000256" key="9">
    <source>
        <dbReference type="SAM" id="SignalP"/>
    </source>
</evidence>
<sequence>MTSVTTWARRAGVLAGMAGIGLTALQANASPRGSEFDASLGPASGGMEGVAVARPVDSIGMLFSNPATLGQATTEHEFLLGGTFVSPDLDASGQPTELDGSAPDNDPSPPLTGQFDGESDLDASVAPNAAAIQRFSEDLVAGMGISAISGLGGDFRNVSGLPNLVSDLKIFGANFGVAYDVTDRLTLGAVGTLGIGQLQMGLTNSSGTVNNFGVGGTGGMTFDAGPVILGAAYKSELDITYDNVLQTGQDSFSDLKLEQPREVQAGIATSDALLADTLIAAEFRWKNWSDADGYSSVWDDQFLGSLGAQHRIGSGPGAVTLRTGYTYSSDIVKDAGDLGNSFGGVSQVSAPNSPNSLPVTPTFLQLAQTTITDGYWSQSVSLGFGVQILEGLRFDLHGSYGFDGEEEIGRFEADGSIWQLGGGLTWKL</sequence>
<dbReference type="EMBL" id="FNCE01000004">
    <property type="protein sequence ID" value="SDG01333.1"/>
    <property type="molecule type" value="Genomic_DNA"/>
</dbReference>
<dbReference type="GO" id="GO:0003995">
    <property type="term" value="F:acyl-CoA dehydrogenase activity"/>
    <property type="evidence" value="ECO:0007669"/>
    <property type="project" value="InterPro"/>
</dbReference>
<evidence type="ECO:0000256" key="7">
    <source>
        <dbReference type="ARBA" id="ARBA00023237"/>
    </source>
</evidence>
<dbReference type="STRING" id="1082479.SAMN05216241_104123"/>
<feature type="signal peptide" evidence="9">
    <location>
        <begin position="1"/>
        <end position="29"/>
    </location>
</feature>
<keyword evidence="3" id="KW-1134">Transmembrane beta strand</keyword>
<comment type="similarity">
    <text evidence="2">Belongs to the OmpP1/FadL family.</text>
</comment>
<keyword evidence="11" id="KW-1185">Reference proteome</keyword>
<dbReference type="Proteomes" id="UP000199415">
    <property type="component" value="Unassembled WGS sequence"/>
</dbReference>
<dbReference type="Gene3D" id="2.40.160.60">
    <property type="entry name" value="Outer membrane protein transport protein (OMPP1/FadL/TodX)"/>
    <property type="match status" value="1"/>
</dbReference>
<keyword evidence="6" id="KW-0472">Membrane</keyword>
<gene>
    <name evidence="10" type="ORF">SAMN05216241_104123</name>
</gene>
<protein>
    <submittedName>
        <fullName evidence="10">Long-chain fatty acid transport protein</fullName>
    </submittedName>
</protein>
<dbReference type="GO" id="GO:0009279">
    <property type="term" value="C:cell outer membrane"/>
    <property type="evidence" value="ECO:0007669"/>
    <property type="project" value="UniProtKB-SubCell"/>
</dbReference>
<keyword evidence="5 9" id="KW-0732">Signal</keyword>
<evidence type="ECO:0000256" key="8">
    <source>
        <dbReference type="SAM" id="MobiDB-lite"/>
    </source>
</evidence>
<dbReference type="InterPro" id="IPR005017">
    <property type="entry name" value="OMPP1/FadL/TodX"/>
</dbReference>
<evidence type="ECO:0000256" key="6">
    <source>
        <dbReference type="ARBA" id="ARBA00023136"/>
    </source>
</evidence>
<keyword evidence="7" id="KW-0998">Cell outer membrane</keyword>
<dbReference type="PANTHER" id="PTHR35093">
    <property type="entry name" value="OUTER MEMBRANE PROTEIN NMB0088-RELATED"/>
    <property type="match status" value="1"/>
</dbReference>
<proteinExistence type="inferred from homology"/>
<dbReference type="PANTHER" id="PTHR35093:SF8">
    <property type="entry name" value="OUTER MEMBRANE PROTEIN NMB0088-RELATED"/>
    <property type="match status" value="1"/>
</dbReference>
<dbReference type="OrthoDB" id="19849at2"/>
<evidence type="ECO:0000256" key="4">
    <source>
        <dbReference type="ARBA" id="ARBA00022692"/>
    </source>
</evidence>
<dbReference type="InterPro" id="IPR006089">
    <property type="entry name" value="Acyl-CoA_DH_CS"/>
</dbReference>
<comment type="subcellular location">
    <subcellularLocation>
        <location evidence="1">Cell outer membrane</location>
        <topology evidence="1">Multi-pass membrane protein</topology>
    </subcellularLocation>
</comment>
<keyword evidence="4" id="KW-0812">Transmembrane</keyword>
<name>A0A1G7QS70_9PROT</name>